<dbReference type="EMBL" id="BARW01032969">
    <property type="protein sequence ID" value="GAJ04709.1"/>
    <property type="molecule type" value="Genomic_DNA"/>
</dbReference>
<dbReference type="InterPro" id="IPR007318">
    <property type="entry name" value="Phopholipid_MeTrfase"/>
</dbReference>
<evidence type="ECO:0000256" key="5">
    <source>
        <dbReference type="SAM" id="Phobius"/>
    </source>
</evidence>
<keyword evidence="2 5" id="KW-0812">Transmembrane</keyword>
<keyword evidence="4 5" id="KW-0472">Membrane</keyword>
<evidence type="ECO:0000256" key="4">
    <source>
        <dbReference type="ARBA" id="ARBA00023136"/>
    </source>
</evidence>
<comment type="caution">
    <text evidence="6">The sequence shown here is derived from an EMBL/GenBank/DDBJ whole genome shotgun (WGS) entry which is preliminary data.</text>
</comment>
<dbReference type="Pfam" id="PF04191">
    <property type="entry name" value="PEMT"/>
    <property type="match status" value="1"/>
</dbReference>
<keyword evidence="3 5" id="KW-1133">Transmembrane helix</keyword>
<evidence type="ECO:0000256" key="3">
    <source>
        <dbReference type="ARBA" id="ARBA00022989"/>
    </source>
</evidence>
<proteinExistence type="predicted"/>
<comment type="subcellular location">
    <subcellularLocation>
        <location evidence="1">Endomembrane system</location>
        <topology evidence="1">Multi-pass membrane protein</topology>
    </subcellularLocation>
</comment>
<reference evidence="6" key="1">
    <citation type="journal article" date="2014" name="Front. Microbiol.">
        <title>High frequency of phylogenetically diverse reductive dehalogenase-homologous genes in deep subseafloor sedimentary metagenomes.</title>
        <authorList>
            <person name="Kawai M."/>
            <person name="Futagami T."/>
            <person name="Toyoda A."/>
            <person name="Takaki Y."/>
            <person name="Nishi S."/>
            <person name="Hori S."/>
            <person name="Arai W."/>
            <person name="Tsubouchi T."/>
            <person name="Morono Y."/>
            <person name="Uchiyama I."/>
            <person name="Ito T."/>
            <person name="Fujiyama A."/>
            <person name="Inagaki F."/>
            <person name="Takami H."/>
        </authorList>
    </citation>
    <scope>NUCLEOTIDE SEQUENCE</scope>
    <source>
        <strain evidence="6">Expedition CK06-06</strain>
    </source>
</reference>
<name>X1THE7_9ZZZZ</name>
<feature type="transmembrane region" description="Helical" evidence="5">
    <location>
        <begin position="32"/>
        <end position="58"/>
    </location>
</feature>
<dbReference type="PANTHER" id="PTHR12714:SF9">
    <property type="entry name" value="PROTEIN-S-ISOPRENYLCYSTEINE O-METHYLTRANSFERASE"/>
    <property type="match status" value="1"/>
</dbReference>
<dbReference type="AlphaFoldDB" id="X1THE7"/>
<evidence type="ECO:0008006" key="7">
    <source>
        <dbReference type="Google" id="ProtNLM"/>
    </source>
</evidence>
<dbReference type="GO" id="GO:0016740">
    <property type="term" value="F:transferase activity"/>
    <property type="evidence" value="ECO:0007669"/>
    <property type="project" value="UniProtKB-ARBA"/>
</dbReference>
<dbReference type="GO" id="GO:0012505">
    <property type="term" value="C:endomembrane system"/>
    <property type="evidence" value="ECO:0007669"/>
    <property type="project" value="UniProtKB-SubCell"/>
</dbReference>
<evidence type="ECO:0000313" key="6">
    <source>
        <dbReference type="EMBL" id="GAJ04709.1"/>
    </source>
</evidence>
<sequence length="90" mass="10898">MRIVFSEKRDSPRVIKKEIYSFMRHPMYMAMILFYVALILTTMSLLSLAMGILIFIFYDFIAAYEEKLLEKKLGQDYVEYKNKVPRWFPR</sequence>
<protein>
    <recommendedName>
        <fullName evidence="7">Steroid 5-alpha reductase C-terminal domain-containing protein</fullName>
    </recommendedName>
</protein>
<dbReference type="PANTHER" id="PTHR12714">
    <property type="entry name" value="PROTEIN-S ISOPRENYLCYSTEINE O-METHYLTRANSFERASE"/>
    <property type="match status" value="1"/>
</dbReference>
<evidence type="ECO:0000256" key="1">
    <source>
        <dbReference type="ARBA" id="ARBA00004127"/>
    </source>
</evidence>
<organism evidence="6">
    <name type="scientific">marine sediment metagenome</name>
    <dbReference type="NCBI Taxonomy" id="412755"/>
    <lineage>
        <taxon>unclassified sequences</taxon>
        <taxon>metagenomes</taxon>
        <taxon>ecological metagenomes</taxon>
    </lineage>
</organism>
<dbReference type="Gene3D" id="1.20.120.1630">
    <property type="match status" value="1"/>
</dbReference>
<evidence type="ECO:0000256" key="2">
    <source>
        <dbReference type="ARBA" id="ARBA00022692"/>
    </source>
</evidence>
<gene>
    <name evidence="6" type="ORF">S12H4_52043</name>
</gene>
<accession>X1THE7</accession>